<sequence>MLYADLIRHRALRRRRIAARARGVLLAMALIGFGIAFGSGLKLPLPAALLHHAAAPAQHLVQGPASHVRDGDTIEVRGIPIRIGNLDCAERDTDAGREATWRMVELVQHGPLLCRLAGRGSMDREIGTCALPDGHDIGEILIAEGTCKRWSG</sequence>
<feature type="transmembrane region" description="Helical" evidence="1">
    <location>
        <begin position="21"/>
        <end position="41"/>
    </location>
</feature>
<dbReference type="SUPFAM" id="SSF50199">
    <property type="entry name" value="Staphylococcal nuclease"/>
    <property type="match status" value="1"/>
</dbReference>
<dbReference type="InterPro" id="IPR035437">
    <property type="entry name" value="SNase_OB-fold_sf"/>
</dbReference>
<gene>
    <name evidence="2" type="ORF">GCM10011534_16060</name>
</gene>
<reference evidence="2" key="2">
    <citation type="submission" date="2020-09" db="EMBL/GenBank/DDBJ databases">
        <authorList>
            <person name="Sun Q."/>
            <person name="Zhou Y."/>
        </authorList>
    </citation>
    <scope>NUCLEOTIDE SEQUENCE</scope>
    <source>
        <strain evidence="2">CGMCC 1.6293</strain>
    </source>
</reference>
<organism evidence="2 3">
    <name type="scientific">Pseudooceanicola nanhaiensis</name>
    <dbReference type="NCBI Taxonomy" id="375761"/>
    <lineage>
        <taxon>Bacteria</taxon>
        <taxon>Pseudomonadati</taxon>
        <taxon>Pseudomonadota</taxon>
        <taxon>Alphaproteobacteria</taxon>
        <taxon>Rhodobacterales</taxon>
        <taxon>Paracoccaceae</taxon>
        <taxon>Pseudooceanicola</taxon>
    </lineage>
</organism>
<evidence type="ECO:0008006" key="4">
    <source>
        <dbReference type="Google" id="ProtNLM"/>
    </source>
</evidence>
<accession>A0A917SSZ4</accession>
<dbReference type="EMBL" id="BMLF01000001">
    <property type="protein sequence ID" value="GGL94674.1"/>
    <property type="molecule type" value="Genomic_DNA"/>
</dbReference>
<dbReference type="Proteomes" id="UP000649829">
    <property type="component" value="Unassembled WGS sequence"/>
</dbReference>
<keyword evidence="1" id="KW-1133">Transmembrane helix</keyword>
<evidence type="ECO:0000313" key="2">
    <source>
        <dbReference type="EMBL" id="GGL94674.1"/>
    </source>
</evidence>
<evidence type="ECO:0000256" key="1">
    <source>
        <dbReference type="SAM" id="Phobius"/>
    </source>
</evidence>
<reference evidence="2" key="1">
    <citation type="journal article" date="2014" name="Int. J. Syst. Evol. Microbiol.">
        <title>Complete genome sequence of Corynebacterium casei LMG S-19264T (=DSM 44701T), isolated from a smear-ripened cheese.</title>
        <authorList>
            <consortium name="US DOE Joint Genome Institute (JGI-PGF)"/>
            <person name="Walter F."/>
            <person name="Albersmeier A."/>
            <person name="Kalinowski J."/>
            <person name="Ruckert C."/>
        </authorList>
    </citation>
    <scope>NUCLEOTIDE SEQUENCE</scope>
    <source>
        <strain evidence="2">CGMCC 1.6293</strain>
    </source>
</reference>
<proteinExistence type="predicted"/>
<dbReference type="Gene3D" id="2.40.50.90">
    <property type="match status" value="1"/>
</dbReference>
<keyword evidence="1" id="KW-0812">Transmembrane</keyword>
<evidence type="ECO:0000313" key="3">
    <source>
        <dbReference type="Proteomes" id="UP000649829"/>
    </source>
</evidence>
<name>A0A917SSZ4_9RHOB</name>
<keyword evidence="3" id="KW-1185">Reference proteome</keyword>
<dbReference type="RefSeq" id="WP_051630429.1">
    <property type="nucleotide sequence ID" value="NZ_BMLF01000001.1"/>
</dbReference>
<dbReference type="AlphaFoldDB" id="A0A917SSZ4"/>
<protein>
    <recommendedName>
        <fullName evidence="4">Nuclease</fullName>
    </recommendedName>
</protein>
<keyword evidence="1" id="KW-0472">Membrane</keyword>
<comment type="caution">
    <text evidence="2">The sequence shown here is derived from an EMBL/GenBank/DDBJ whole genome shotgun (WGS) entry which is preliminary data.</text>
</comment>